<dbReference type="EMBL" id="ADHJ01000056">
    <property type="protein sequence ID" value="EFU38103.1"/>
    <property type="molecule type" value="Genomic_DNA"/>
</dbReference>
<dbReference type="Proteomes" id="UP000003094">
    <property type="component" value="Unassembled WGS sequence"/>
</dbReference>
<reference evidence="1 2" key="1">
    <citation type="journal article" date="2010" name="BMC Genomics">
        <title>Genome sequence of the pattern forming Paenibacillus vortex bacterium reveals potential for thriving in complex environments.</title>
        <authorList>
            <person name="Sirota-Madi A."/>
            <person name="Olender T."/>
            <person name="Helman Y."/>
            <person name="Ingham C."/>
            <person name="Brainis I."/>
            <person name="Roth D."/>
            <person name="Hagi E."/>
            <person name="Brodsky L."/>
            <person name="Leshkowitz D."/>
            <person name="Galatenko V."/>
            <person name="Nikolaev V."/>
            <person name="Mugasimangalam R.C."/>
            <person name="Bransburg-Zabary S."/>
            <person name="Gutnick D.L."/>
            <person name="Lancet D."/>
            <person name="Ben-Jacob E."/>
        </authorList>
    </citation>
    <scope>NUCLEOTIDE SEQUENCE [LARGE SCALE GENOMIC DNA]</scope>
    <source>
        <strain evidence="1 2">V453</strain>
    </source>
</reference>
<gene>
    <name evidence="1" type="ORF">PVOR_32291</name>
</gene>
<evidence type="ECO:0000313" key="1">
    <source>
        <dbReference type="EMBL" id="EFU38103.1"/>
    </source>
</evidence>
<protein>
    <submittedName>
        <fullName evidence="1">Uncharacterized protein</fullName>
    </submittedName>
</protein>
<proteinExistence type="predicted"/>
<keyword evidence="2" id="KW-1185">Reference proteome</keyword>
<evidence type="ECO:0000313" key="2">
    <source>
        <dbReference type="Proteomes" id="UP000003094"/>
    </source>
</evidence>
<comment type="caution">
    <text evidence="1">The sequence shown here is derived from an EMBL/GenBank/DDBJ whole genome shotgun (WGS) entry which is preliminary data.</text>
</comment>
<accession>A0A2R9SL62</accession>
<organism evidence="1 2">
    <name type="scientific">Paenibacillus vortex V453</name>
    <dbReference type="NCBI Taxonomy" id="715225"/>
    <lineage>
        <taxon>Bacteria</taxon>
        <taxon>Bacillati</taxon>
        <taxon>Bacillota</taxon>
        <taxon>Bacilli</taxon>
        <taxon>Bacillales</taxon>
        <taxon>Paenibacillaceae</taxon>
        <taxon>Paenibacillus</taxon>
    </lineage>
</organism>
<dbReference type="KEGG" id="pvo:PVOR_32291"/>
<sequence>MANFLGVVHDLARKRKGLGSSSLLLIGIYPAGRSVNHPI</sequence>
<name>A0A2R9SL62_9BACL</name>
<dbReference type="AlphaFoldDB" id="A0A2R9SL62"/>